<sequence length="593" mass="65448">MANAITDNLKKLRNWLSESQLDAFIVPHEDEYLGEYLPKHNERLEWVSGFTGSAGAAIVTQDNAAIFVDGRYTVQVTKQTPAVCFEYHHLIDEPYLDWLKEQLPLGAKIGFDPKMHRASWVNNAQEVLAPEYELHPVAANPIDLLWENRPEPTLSDMVLMPDETSGKSSKDKRASIANLLKEKGADSAVLTQLDSIGWLLNIRGLDVARLPVILSHAIIYQSGDVDYFIDESRVADGFHEHVGAGVNICAPDSLTQALEAMNGKKVILDTSSSNAWFKLQLQNNGATIIDIADPCTLPKAAKNRAEVTGMKACHIRDGAAMAQFLCWLDGQVEKNSELDEATLSDQLEAFRRQDPTLVDLSFDTISAAATNAAMCHYNHINQPKPGILSLNSLYLVDSGGHYQDGTTDITRTVAIGTPTDEMKTLFTLVLKGHIALASAKFPAGTSGHQLDALARQYLWTNGYDFDHGTGHGVGHCLSVHEGPQRISKAPNSVALLPGMVVSNEPGYYRENEFGIRIENLELVVDVETAGDKNMRGFEALTRCPIDKRAIQKELLTGSEITWLNQYHEQVWHDVSPLVEGDVKEWLRNATSTI</sequence>
<dbReference type="Pfam" id="PF00557">
    <property type="entry name" value="Peptidase_M24"/>
    <property type="match status" value="1"/>
</dbReference>
<evidence type="ECO:0000313" key="7">
    <source>
        <dbReference type="EMBL" id="RQW61427.1"/>
    </source>
</evidence>
<dbReference type="InterPro" id="IPR033740">
    <property type="entry name" value="Pept_M24B"/>
</dbReference>
<dbReference type="Gene3D" id="3.90.230.10">
    <property type="entry name" value="Creatinase/methionine aminopeptidase superfamily"/>
    <property type="match status" value="1"/>
</dbReference>
<dbReference type="Pfam" id="PF16189">
    <property type="entry name" value="Creatinase_N_2"/>
    <property type="match status" value="1"/>
</dbReference>
<evidence type="ECO:0000313" key="8">
    <source>
        <dbReference type="Proteomes" id="UP000281112"/>
    </source>
</evidence>
<dbReference type="InterPro" id="IPR000587">
    <property type="entry name" value="Creatinase_N"/>
</dbReference>
<organism evidence="7 8">
    <name type="scientific">Vibrio viridaestus</name>
    <dbReference type="NCBI Taxonomy" id="2487322"/>
    <lineage>
        <taxon>Bacteria</taxon>
        <taxon>Pseudomonadati</taxon>
        <taxon>Pseudomonadota</taxon>
        <taxon>Gammaproteobacteria</taxon>
        <taxon>Vibrionales</taxon>
        <taxon>Vibrionaceae</taxon>
        <taxon>Vibrio</taxon>
    </lineage>
</organism>
<feature type="domain" description="Peptidase M24" evidence="4">
    <location>
        <begin position="309"/>
        <end position="523"/>
    </location>
</feature>
<accession>A0A3N9TBA5</accession>
<keyword evidence="7" id="KW-0031">Aminopeptidase</keyword>
<evidence type="ECO:0000259" key="5">
    <source>
        <dbReference type="Pfam" id="PF01321"/>
    </source>
</evidence>
<dbReference type="Pfam" id="PF16188">
    <property type="entry name" value="Peptidase_M24_C"/>
    <property type="match status" value="1"/>
</dbReference>
<keyword evidence="3" id="KW-0378">Hydrolase</keyword>
<evidence type="ECO:0000259" key="6">
    <source>
        <dbReference type="Pfam" id="PF16188"/>
    </source>
</evidence>
<dbReference type="InterPro" id="IPR036005">
    <property type="entry name" value="Creatinase/aminopeptidase-like"/>
</dbReference>
<dbReference type="PANTHER" id="PTHR43763">
    <property type="entry name" value="XAA-PRO AMINOPEPTIDASE 1"/>
    <property type="match status" value="1"/>
</dbReference>
<dbReference type="RefSeq" id="WP_124938783.1">
    <property type="nucleotide sequence ID" value="NZ_RJVQ01000012.1"/>
</dbReference>
<dbReference type="InterPro" id="IPR050422">
    <property type="entry name" value="X-Pro_aminopeptidase_P"/>
</dbReference>
<dbReference type="CDD" id="cd01085">
    <property type="entry name" value="APP"/>
    <property type="match status" value="1"/>
</dbReference>
<evidence type="ECO:0000256" key="3">
    <source>
        <dbReference type="ARBA" id="ARBA00022801"/>
    </source>
</evidence>
<protein>
    <submittedName>
        <fullName evidence="7">Aminopeptidase P family protein</fullName>
    </submittedName>
</protein>
<keyword evidence="7" id="KW-0645">Protease</keyword>
<proteinExistence type="inferred from homology"/>
<comment type="similarity">
    <text evidence="1">Belongs to the peptidase M24B family.</text>
</comment>
<comment type="caution">
    <text evidence="7">The sequence shown here is derived from an EMBL/GenBank/DDBJ whole genome shotgun (WGS) entry which is preliminary data.</text>
</comment>
<dbReference type="AlphaFoldDB" id="A0A3N9TBA5"/>
<dbReference type="FunFam" id="3.90.230.10:FF:000009">
    <property type="entry name" value="xaa-Pro aminopeptidase 2"/>
    <property type="match status" value="1"/>
</dbReference>
<dbReference type="Proteomes" id="UP000281112">
    <property type="component" value="Unassembled WGS sequence"/>
</dbReference>
<evidence type="ECO:0000256" key="1">
    <source>
        <dbReference type="ARBA" id="ARBA00008766"/>
    </source>
</evidence>
<keyword evidence="2" id="KW-0479">Metal-binding</keyword>
<dbReference type="EMBL" id="RJVQ01000012">
    <property type="protein sequence ID" value="RQW61427.1"/>
    <property type="molecule type" value="Genomic_DNA"/>
</dbReference>
<evidence type="ECO:0000256" key="2">
    <source>
        <dbReference type="ARBA" id="ARBA00022723"/>
    </source>
</evidence>
<dbReference type="InterPro" id="IPR029149">
    <property type="entry name" value="Creatin/AminoP/Spt16_N"/>
</dbReference>
<gene>
    <name evidence="7" type="ORF">EES38_18980</name>
</gene>
<name>A0A3N9TBA5_9VIBR</name>
<dbReference type="Pfam" id="PF01321">
    <property type="entry name" value="Creatinase_N"/>
    <property type="match status" value="1"/>
</dbReference>
<dbReference type="InterPro" id="IPR032416">
    <property type="entry name" value="Peptidase_M24_C"/>
</dbReference>
<reference evidence="7 8" key="1">
    <citation type="submission" date="2018-11" db="EMBL/GenBank/DDBJ databases">
        <title>Vibrio LJC006 sp. nov., isolated from seawater during the bloom of the enteromorpha.</title>
        <authorList>
            <person name="Liang J."/>
        </authorList>
    </citation>
    <scope>NUCLEOTIDE SEQUENCE [LARGE SCALE GENOMIC DNA]</scope>
    <source>
        <strain evidence="7 8">LJC006</strain>
    </source>
</reference>
<dbReference type="GO" id="GO:0005737">
    <property type="term" value="C:cytoplasm"/>
    <property type="evidence" value="ECO:0007669"/>
    <property type="project" value="UniProtKB-ARBA"/>
</dbReference>
<feature type="domain" description="Peptidase M24 C-terminal" evidence="6">
    <location>
        <begin position="534"/>
        <end position="593"/>
    </location>
</feature>
<dbReference type="SUPFAM" id="SSF53092">
    <property type="entry name" value="Creatinase/prolidase N-terminal domain"/>
    <property type="match status" value="1"/>
</dbReference>
<dbReference type="InterPro" id="IPR000994">
    <property type="entry name" value="Pept_M24"/>
</dbReference>
<dbReference type="PANTHER" id="PTHR43763:SF6">
    <property type="entry name" value="XAA-PRO AMINOPEPTIDASE 1"/>
    <property type="match status" value="1"/>
</dbReference>
<dbReference type="SUPFAM" id="SSF55920">
    <property type="entry name" value="Creatinase/aminopeptidase"/>
    <property type="match status" value="1"/>
</dbReference>
<dbReference type="GO" id="GO:0070006">
    <property type="term" value="F:metalloaminopeptidase activity"/>
    <property type="evidence" value="ECO:0007669"/>
    <property type="project" value="InterPro"/>
</dbReference>
<dbReference type="Gene3D" id="3.40.350.10">
    <property type="entry name" value="Creatinase/prolidase N-terminal domain"/>
    <property type="match status" value="2"/>
</dbReference>
<dbReference type="OrthoDB" id="9806388at2"/>
<keyword evidence="8" id="KW-1185">Reference proteome</keyword>
<dbReference type="GO" id="GO:0046872">
    <property type="term" value="F:metal ion binding"/>
    <property type="evidence" value="ECO:0007669"/>
    <property type="project" value="UniProtKB-KW"/>
</dbReference>
<feature type="domain" description="Creatinase N-terminal" evidence="5">
    <location>
        <begin position="9"/>
        <end position="138"/>
    </location>
</feature>
<evidence type="ECO:0000259" key="4">
    <source>
        <dbReference type="Pfam" id="PF00557"/>
    </source>
</evidence>